<keyword evidence="1" id="KW-0472">Membrane</keyword>
<dbReference type="Proteomes" id="UP000243887">
    <property type="component" value="Unassembled WGS sequence"/>
</dbReference>
<dbReference type="RefSeq" id="WP_090679666.1">
    <property type="nucleotide sequence ID" value="NZ_FORU01000011.1"/>
</dbReference>
<sequence length="135" mass="15277">MLKNIFIRFCAYLLPLGVVFFYANLFGKIGMGGISCTFNKYTGLHCPGCGGQRAFKALLHGDFHTAASNNILIFILVPTLLYCYFILVETYWIKNSSWSSKFQIPSFFGYLLVALLGVFFVLRNLPFHPFTLLVP</sequence>
<dbReference type="Pfam" id="PF10825">
    <property type="entry name" value="DUF2752"/>
    <property type="match status" value="1"/>
</dbReference>
<evidence type="ECO:0008006" key="4">
    <source>
        <dbReference type="Google" id="ProtNLM"/>
    </source>
</evidence>
<feature type="transmembrane region" description="Helical" evidence="1">
    <location>
        <begin position="5"/>
        <end position="23"/>
    </location>
</feature>
<evidence type="ECO:0000313" key="2">
    <source>
        <dbReference type="EMBL" id="SFJ59848.1"/>
    </source>
</evidence>
<keyword evidence="3" id="KW-1185">Reference proteome</keyword>
<accession>A0A1I3SM16</accession>
<dbReference type="EMBL" id="FORU01000011">
    <property type="protein sequence ID" value="SFJ59848.1"/>
    <property type="molecule type" value="Genomic_DNA"/>
</dbReference>
<protein>
    <recommendedName>
        <fullName evidence="4">DUF2752 domain-containing protein</fullName>
    </recommendedName>
</protein>
<keyword evidence="1" id="KW-0812">Transmembrane</keyword>
<gene>
    <name evidence="2" type="ORF">SAMN04487893_1117</name>
</gene>
<organism evidence="2 3">
    <name type="scientific">Myroides guanonis</name>
    <dbReference type="NCBI Taxonomy" id="1150112"/>
    <lineage>
        <taxon>Bacteria</taxon>
        <taxon>Pseudomonadati</taxon>
        <taxon>Bacteroidota</taxon>
        <taxon>Flavobacteriia</taxon>
        <taxon>Flavobacteriales</taxon>
        <taxon>Flavobacteriaceae</taxon>
        <taxon>Myroides</taxon>
    </lineage>
</organism>
<proteinExistence type="predicted"/>
<feature type="transmembrane region" description="Helical" evidence="1">
    <location>
        <begin position="104"/>
        <end position="122"/>
    </location>
</feature>
<feature type="transmembrane region" description="Helical" evidence="1">
    <location>
        <begin position="71"/>
        <end position="92"/>
    </location>
</feature>
<dbReference type="AlphaFoldDB" id="A0A1I3SM16"/>
<name>A0A1I3SM16_9FLAO</name>
<evidence type="ECO:0000313" key="3">
    <source>
        <dbReference type="Proteomes" id="UP000243887"/>
    </source>
</evidence>
<dbReference type="STRING" id="1150112.SAMN04487893_1117"/>
<evidence type="ECO:0000256" key="1">
    <source>
        <dbReference type="SAM" id="Phobius"/>
    </source>
</evidence>
<reference evidence="3" key="1">
    <citation type="submission" date="2016-10" db="EMBL/GenBank/DDBJ databases">
        <authorList>
            <person name="Varghese N."/>
            <person name="Submissions S."/>
        </authorList>
    </citation>
    <scope>NUCLEOTIDE SEQUENCE [LARGE SCALE GENOMIC DNA]</scope>
    <source>
        <strain evidence="3">DSM 26542</strain>
    </source>
</reference>
<dbReference type="InterPro" id="IPR021215">
    <property type="entry name" value="DUF2752"/>
</dbReference>
<keyword evidence="1" id="KW-1133">Transmembrane helix</keyword>
<dbReference type="OrthoDB" id="9815897at2"/>